<evidence type="ECO:0000256" key="10">
    <source>
        <dbReference type="ARBA" id="ARBA00022801"/>
    </source>
</evidence>
<comment type="similarity">
    <text evidence="5">Belongs to the RNase HII family. RnhC subfamily.</text>
</comment>
<accession>A0A521B1T3</accession>
<comment type="cofactor">
    <cofactor evidence="2">
        <name>Mg(2+)</name>
        <dbReference type="ChEBI" id="CHEBI:18420"/>
    </cofactor>
</comment>
<dbReference type="SUPFAM" id="SSF53098">
    <property type="entry name" value="Ribonuclease H-like"/>
    <property type="match status" value="1"/>
</dbReference>
<reference evidence="15 16" key="1">
    <citation type="submission" date="2017-05" db="EMBL/GenBank/DDBJ databases">
        <authorList>
            <person name="Varghese N."/>
            <person name="Submissions S."/>
        </authorList>
    </citation>
    <scope>NUCLEOTIDE SEQUENCE [LARGE SCALE GENOMIC DNA]</scope>
    <source>
        <strain evidence="15 16">DSM 16304</strain>
    </source>
</reference>
<dbReference type="GO" id="GO:0046872">
    <property type="term" value="F:metal ion binding"/>
    <property type="evidence" value="ECO:0007669"/>
    <property type="project" value="UniProtKB-KW"/>
</dbReference>
<keyword evidence="9 12" id="KW-0255">Endonuclease</keyword>
<feature type="binding site" evidence="12">
    <location>
        <position position="180"/>
    </location>
    <ligand>
        <name>a divalent metal cation</name>
        <dbReference type="ChEBI" id="CHEBI:60240"/>
    </ligand>
</feature>
<gene>
    <name evidence="15" type="ORF">SAMN06269117_10362</name>
</gene>
<evidence type="ECO:0000256" key="5">
    <source>
        <dbReference type="ARBA" id="ARBA00008378"/>
    </source>
</evidence>
<evidence type="ECO:0000313" key="15">
    <source>
        <dbReference type="EMBL" id="SMO40740.1"/>
    </source>
</evidence>
<comment type="subcellular location">
    <subcellularLocation>
        <location evidence="4">Cytoplasm</location>
    </subcellularLocation>
</comment>
<evidence type="ECO:0000256" key="9">
    <source>
        <dbReference type="ARBA" id="ARBA00022759"/>
    </source>
</evidence>
<dbReference type="OrthoDB" id="9777935at2"/>
<dbReference type="GO" id="GO:0003723">
    <property type="term" value="F:RNA binding"/>
    <property type="evidence" value="ECO:0007669"/>
    <property type="project" value="UniProtKB-UniRule"/>
</dbReference>
<dbReference type="EMBL" id="FXTM01000003">
    <property type="protein sequence ID" value="SMO40740.1"/>
    <property type="molecule type" value="Genomic_DNA"/>
</dbReference>
<dbReference type="Pfam" id="PF01351">
    <property type="entry name" value="RNase_HII"/>
    <property type="match status" value="1"/>
</dbReference>
<dbReference type="Gene3D" id="3.30.420.10">
    <property type="entry name" value="Ribonuclease H-like superfamily/Ribonuclease H"/>
    <property type="match status" value="1"/>
</dbReference>
<dbReference type="RefSeq" id="WP_142933950.1">
    <property type="nucleotide sequence ID" value="NZ_FXTM01000003.1"/>
</dbReference>
<comment type="cofactor">
    <cofactor evidence="12">
        <name>Mn(2+)</name>
        <dbReference type="ChEBI" id="CHEBI:29035"/>
    </cofactor>
    <cofactor evidence="12">
        <name>Mg(2+)</name>
        <dbReference type="ChEBI" id="CHEBI:18420"/>
    </cofactor>
    <text evidence="12">Manganese or magnesium. Binds 1 divalent metal ion per monomer in the absence of substrate. May bind a second metal ion after substrate binding.</text>
</comment>
<dbReference type="GO" id="GO:0043137">
    <property type="term" value="P:DNA replication, removal of RNA primer"/>
    <property type="evidence" value="ECO:0007669"/>
    <property type="project" value="TreeGrafter"/>
</dbReference>
<dbReference type="GO" id="GO:0004523">
    <property type="term" value="F:RNA-DNA hybrid ribonuclease activity"/>
    <property type="evidence" value="ECO:0007669"/>
    <property type="project" value="UniProtKB-UniRule"/>
</dbReference>
<organism evidence="15 16">
    <name type="scientific">Balnearium lithotrophicum</name>
    <dbReference type="NCBI Taxonomy" id="223788"/>
    <lineage>
        <taxon>Bacteria</taxon>
        <taxon>Pseudomonadati</taxon>
        <taxon>Aquificota</taxon>
        <taxon>Aquificia</taxon>
        <taxon>Desulfurobacteriales</taxon>
        <taxon>Desulfurobacteriaceae</taxon>
        <taxon>Balnearium</taxon>
    </lineage>
</organism>
<dbReference type="PROSITE" id="PS51975">
    <property type="entry name" value="RNASE_H_2"/>
    <property type="match status" value="1"/>
</dbReference>
<dbReference type="InterPro" id="IPR004641">
    <property type="entry name" value="RNase_HIII"/>
</dbReference>
<dbReference type="InterPro" id="IPR001352">
    <property type="entry name" value="RNase_HII/HIII"/>
</dbReference>
<keyword evidence="10 12" id="KW-0378">Hydrolase</keyword>
<dbReference type="NCBIfam" id="TIGR00716">
    <property type="entry name" value="rnhC"/>
    <property type="match status" value="1"/>
</dbReference>
<evidence type="ECO:0000256" key="8">
    <source>
        <dbReference type="ARBA" id="ARBA00022723"/>
    </source>
</evidence>
<comment type="function">
    <text evidence="3 13">Endonuclease that specifically degrades the RNA of RNA-DNA hybrids.</text>
</comment>
<feature type="binding site" evidence="12">
    <location>
        <position position="79"/>
    </location>
    <ligand>
        <name>a divalent metal cation</name>
        <dbReference type="ChEBI" id="CHEBI:60240"/>
    </ligand>
</feature>
<dbReference type="Proteomes" id="UP000317315">
    <property type="component" value="Unassembled WGS sequence"/>
</dbReference>
<dbReference type="GO" id="GO:0032299">
    <property type="term" value="C:ribonuclease H2 complex"/>
    <property type="evidence" value="ECO:0007669"/>
    <property type="project" value="TreeGrafter"/>
</dbReference>
<sequence>MKLEKEKVEKLVEVLKKKGAVEEKPPENVSYRLRKGNGILMVYDTGSIVYSGRERERLKEEVIEEILKLEEIPRIGCDEAGKGEFFGPLVVSCICADRECLRELLKLEVKDSKKIPKERIPEIAEKIKRSCKGTVRVLKPEKYNEEYRRFGNVNRLLENIYMDLIGKLLKRCSPRKVVIDKFSPNVEKIVRKAFPEINVEAKPCGEDDVVVAAASIVAKNERLRVMSELSKELGFALPEGNVKNREILSKIPKEMRSKFVKEHFKIGE</sequence>
<dbReference type="InterPro" id="IPR036397">
    <property type="entry name" value="RNaseH_sf"/>
</dbReference>
<evidence type="ECO:0000256" key="13">
    <source>
        <dbReference type="RuleBase" id="RU003515"/>
    </source>
</evidence>
<evidence type="ECO:0000256" key="7">
    <source>
        <dbReference type="ARBA" id="ARBA00022722"/>
    </source>
</evidence>
<dbReference type="GO" id="GO:0006298">
    <property type="term" value="P:mismatch repair"/>
    <property type="evidence" value="ECO:0007669"/>
    <property type="project" value="TreeGrafter"/>
</dbReference>
<proteinExistence type="inferred from homology"/>
<keyword evidence="6" id="KW-0963">Cytoplasm</keyword>
<dbReference type="AlphaFoldDB" id="A0A521B1T3"/>
<evidence type="ECO:0000256" key="3">
    <source>
        <dbReference type="ARBA" id="ARBA00004065"/>
    </source>
</evidence>
<keyword evidence="7 12" id="KW-0540">Nuclease</keyword>
<dbReference type="PANTHER" id="PTHR10954:SF23">
    <property type="entry name" value="RIBONUCLEASE"/>
    <property type="match status" value="1"/>
</dbReference>
<dbReference type="InterPro" id="IPR024567">
    <property type="entry name" value="RNase_HII/HIII_dom"/>
</dbReference>
<dbReference type="InterPro" id="IPR012295">
    <property type="entry name" value="TBP_dom_sf"/>
</dbReference>
<evidence type="ECO:0000256" key="1">
    <source>
        <dbReference type="ARBA" id="ARBA00000077"/>
    </source>
</evidence>
<keyword evidence="11" id="KW-0460">Magnesium</keyword>
<name>A0A521B1T3_9BACT</name>
<dbReference type="GO" id="GO:0005737">
    <property type="term" value="C:cytoplasm"/>
    <property type="evidence" value="ECO:0007669"/>
    <property type="project" value="UniProtKB-SubCell"/>
</dbReference>
<keyword evidence="8 12" id="KW-0479">Metal-binding</keyword>
<feature type="binding site" evidence="12">
    <location>
        <position position="78"/>
    </location>
    <ligand>
        <name>a divalent metal cation</name>
        <dbReference type="ChEBI" id="CHEBI:60240"/>
    </ligand>
</feature>
<dbReference type="PANTHER" id="PTHR10954">
    <property type="entry name" value="RIBONUCLEASE H2 SUBUNIT A"/>
    <property type="match status" value="1"/>
</dbReference>
<evidence type="ECO:0000256" key="12">
    <source>
        <dbReference type="PROSITE-ProRule" id="PRU01319"/>
    </source>
</evidence>
<feature type="domain" description="RNase H type-2" evidence="14">
    <location>
        <begin position="72"/>
        <end position="268"/>
    </location>
</feature>
<dbReference type="Gene3D" id="3.30.310.10">
    <property type="entry name" value="TATA-Binding Protein"/>
    <property type="match status" value="1"/>
</dbReference>
<evidence type="ECO:0000313" key="16">
    <source>
        <dbReference type="Proteomes" id="UP000317315"/>
    </source>
</evidence>
<evidence type="ECO:0000256" key="6">
    <source>
        <dbReference type="ARBA" id="ARBA00022490"/>
    </source>
</evidence>
<evidence type="ECO:0000256" key="4">
    <source>
        <dbReference type="ARBA" id="ARBA00004496"/>
    </source>
</evidence>
<comment type="catalytic activity">
    <reaction evidence="1 12 13">
        <text>Endonucleolytic cleavage to 5'-phosphomonoester.</text>
        <dbReference type="EC" id="3.1.26.4"/>
    </reaction>
</comment>
<evidence type="ECO:0000256" key="2">
    <source>
        <dbReference type="ARBA" id="ARBA00001946"/>
    </source>
</evidence>
<evidence type="ECO:0000259" key="14">
    <source>
        <dbReference type="PROSITE" id="PS51975"/>
    </source>
</evidence>
<dbReference type="InterPro" id="IPR012337">
    <property type="entry name" value="RNaseH-like_sf"/>
</dbReference>
<dbReference type="EC" id="3.1.26.4" evidence="13"/>
<evidence type="ECO:0000256" key="11">
    <source>
        <dbReference type="ARBA" id="ARBA00022842"/>
    </source>
</evidence>
<keyword evidence="16" id="KW-1185">Reference proteome</keyword>
<protein>
    <recommendedName>
        <fullName evidence="13">Ribonuclease</fullName>
        <ecNumber evidence="13">3.1.26.4</ecNumber>
    </recommendedName>
</protein>